<dbReference type="InterPro" id="IPR050078">
    <property type="entry name" value="Ribosomal_L11_MeTrfase_PrmA"/>
</dbReference>
<accession>A0AAN9M015</accession>
<evidence type="ECO:0000256" key="3">
    <source>
        <dbReference type="ARBA" id="ARBA00037932"/>
    </source>
</evidence>
<sequence length="238" mass="25585">MIKLLDGLAAEPESLHPVQVTEGLWVVPQWCTPPDVQATNIIVNPGLAFGTGDHATTKLCLLLLDGCIKGGEHILDYGTGTGILAIAALKFGAAFAVGVDIDSEAIASASQNASLNNIRPDKMQLHLITSKTSSSSKDDSTFAVMESENTCDIQTVTTDNAKFDVVIANILLNPLMDLADQIISYAKPGAVVGLSGVLYEQVKYIIERYSPFLEDIEVSKMDDWACVSGRKKIYLNVR</sequence>
<dbReference type="CDD" id="cd02440">
    <property type="entry name" value="AdoMet_MTases"/>
    <property type="match status" value="1"/>
</dbReference>
<dbReference type="PANTHER" id="PTHR43648:SF1">
    <property type="entry name" value="ELECTRON TRANSFER FLAVOPROTEIN BETA SUBUNIT LYSINE METHYLTRANSFERASE"/>
    <property type="match status" value="1"/>
</dbReference>
<dbReference type="Pfam" id="PF06325">
    <property type="entry name" value="PrmA"/>
    <property type="match status" value="1"/>
</dbReference>
<proteinExistence type="inferred from homology"/>
<evidence type="ECO:0000256" key="2">
    <source>
        <dbReference type="ARBA" id="ARBA00022679"/>
    </source>
</evidence>
<keyword evidence="1" id="KW-0489">Methyltransferase</keyword>
<dbReference type="AlphaFoldDB" id="A0AAN9M015"/>
<protein>
    <recommendedName>
        <fullName evidence="5">ETFB lysine methyltransferase</fullName>
    </recommendedName>
    <alternativeName>
        <fullName evidence="4">Protein N-lysine methyltransferase METTL20</fullName>
    </alternativeName>
</protein>
<name>A0AAN9M015_PHACN</name>
<evidence type="ECO:0000256" key="1">
    <source>
        <dbReference type="ARBA" id="ARBA00022603"/>
    </source>
</evidence>
<comment type="similarity">
    <text evidence="3">Belongs to the methyltransferase superfamily. ETFBKMT family.</text>
</comment>
<dbReference type="EMBL" id="JAYMYR010000009">
    <property type="protein sequence ID" value="KAK7342773.1"/>
    <property type="molecule type" value="Genomic_DNA"/>
</dbReference>
<keyword evidence="7" id="KW-1185">Reference proteome</keyword>
<dbReference type="Gene3D" id="3.40.50.150">
    <property type="entry name" value="Vaccinia Virus protein VP39"/>
    <property type="match status" value="1"/>
</dbReference>
<dbReference type="GO" id="GO:0005739">
    <property type="term" value="C:mitochondrion"/>
    <property type="evidence" value="ECO:0007669"/>
    <property type="project" value="TreeGrafter"/>
</dbReference>
<dbReference type="InterPro" id="IPR029063">
    <property type="entry name" value="SAM-dependent_MTases_sf"/>
</dbReference>
<dbReference type="GO" id="GO:0016279">
    <property type="term" value="F:protein-lysine N-methyltransferase activity"/>
    <property type="evidence" value="ECO:0007669"/>
    <property type="project" value="TreeGrafter"/>
</dbReference>
<dbReference type="GO" id="GO:0032259">
    <property type="term" value="P:methylation"/>
    <property type="evidence" value="ECO:0007669"/>
    <property type="project" value="UniProtKB-KW"/>
</dbReference>
<keyword evidence="2" id="KW-0808">Transferase</keyword>
<evidence type="ECO:0000256" key="5">
    <source>
        <dbReference type="ARBA" id="ARBA00042266"/>
    </source>
</evidence>
<dbReference type="Proteomes" id="UP001374584">
    <property type="component" value="Unassembled WGS sequence"/>
</dbReference>
<reference evidence="6 7" key="1">
    <citation type="submission" date="2024-01" db="EMBL/GenBank/DDBJ databases">
        <title>The genomes of 5 underutilized Papilionoideae crops provide insights into root nodulation and disease resistanc.</title>
        <authorList>
            <person name="Jiang F."/>
        </authorList>
    </citation>
    <scope>NUCLEOTIDE SEQUENCE [LARGE SCALE GENOMIC DNA]</scope>
    <source>
        <strain evidence="6">JINMINGXINNONG_FW02</strain>
        <tissue evidence="6">Leaves</tissue>
    </source>
</reference>
<evidence type="ECO:0000313" key="7">
    <source>
        <dbReference type="Proteomes" id="UP001374584"/>
    </source>
</evidence>
<dbReference type="SUPFAM" id="SSF53335">
    <property type="entry name" value="S-adenosyl-L-methionine-dependent methyltransferases"/>
    <property type="match status" value="1"/>
</dbReference>
<dbReference type="PANTHER" id="PTHR43648">
    <property type="entry name" value="ELECTRON TRANSFER FLAVOPROTEIN BETA SUBUNIT LYSINE METHYLTRANSFERASE"/>
    <property type="match status" value="1"/>
</dbReference>
<organism evidence="6 7">
    <name type="scientific">Phaseolus coccineus</name>
    <name type="common">Scarlet runner bean</name>
    <name type="synonym">Phaseolus multiflorus</name>
    <dbReference type="NCBI Taxonomy" id="3886"/>
    <lineage>
        <taxon>Eukaryota</taxon>
        <taxon>Viridiplantae</taxon>
        <taxon>Streptophyta</taxon>
        <taxon>Embryophyta</taxon>
        <taxon>Tracheophyta</taxon>
        <taxon>Spermatophyta</taxon>
        <taxon>Magnoliopsida</taxon>
        <taxon>eudicotyledons</taxon>
        <taxon>Gunneridae</taxon>
        <taxon>Pentapetalae</taxon>
        <taxon>rosids</taxon>
        <taxon>fabids</taxon>
        <taxon>Fabales</taxon>
        <taxon>Fabaceae</taxon>
        <taxon>Papilionoideae</taxon>
        <taxon>50 kb inversion clade</taxon>
        <taxon>NPAAA clade</taxon>
        <taxon>indigoferoid/millettioid clade</taxon>
        <taxon>Phaseoleae</taxon>
        <taxon>Phaseolus</taxon>
    </lineage>
</organism>
<gene>
    <name evidence="6" type="ORF">VNO80_25729</name>
</gene>
<comment type="caution">
    <text evidence="6">The sequence shown here is derived from an EMBL/GenBank/DDBJ whole genome shotgun (WGS) entry which is preliminary data.</text>
</comment>
<evidence type="ECO:0000313" key="6">
    <source>
        <dbReference type="EMBL" id="KAK7342773.1"/>
    </source>
</evidence>
<evidence type="ECO:0000256" key="4">
    <source>
        <dbReference type="ARBA" id="ARBA00041867"/>
    </source>
</evidence>